<keyword evidence="8" id="KW-1185">Reference proteome</keyword>
<keyword evidence="3 6" id="KW-0812">Transmembrane</keyword>
<evidence type="ECO:0000256" key="5">
    <source>
        <dbReference type="ARBA" id="ARBA00023136"/>
    </source>
</evidence>
<evidence type="ECO:0000256" key="2">
    <source>
        <dbReference type="ARBA" id="ARBA00022475"/>
    </source>
</evidence>
<feature type="transmembrane region" description="Helical" evidence="6">
    <location>
        <begin position="47"/>
        <end position="67"/>
    </location>
</feature>
<feature type="transmembrane region" description="Helical" evidence="6">
    <location>
        <begin position="232"/>
        <end position="249"/>
    </location>
</feature>
<evidence type="ECO:0000256" key="4">
    <source>
        <dbReference type="ARBA" id="ARBA00022989"/>
    </source>
</evidence>
<feature type="transmembrane region" description="Helical" evidence="6">
    <location>
        <begin position="435"/>
        <end position="455"/>
    </location>
</feature>
<dbReference type="PANTHER" id="PTHR30250:SF11">
    <property type="entry name" value="O-ANTIGEN TRANSPORTER-RELATED"/>
    <property type="match status" value="1"/>
</dbReference>
<sequence length="493" mass="55553">MNQLRKLVSQTAIYGLSSIVGRFLNYLLVPLYTYTFSTGEYGVVSEFYAYAGFLAVVLVLGLETGYFRFRQNAEFDTQAIYGSALGFLSLFNVIFFCAVLIWRQALADWLHYPQHPEYLLCFAGILAIDASTALPFAKLRAEHRAWRFAGIKLAEIFITIALNLFFLVLCPKLLAAWPESPLAAYYHPQQGVAYIFLANLLASIIKFLLLLPEFRGIRLRPAPGILRPMLGYSLPMVIIGFAGMVNEMLDRAILKLLLPYDLATNLKMLGIYGACYKLSILMSLFVQAFRYAGEPFFFSYAGRADAKHAYALVMQYFVIAGIFIFLLVSLCLDFFQYFIGAEFRAGLGVVPILLLANLCLGIYINLSVWYKLSYRTGLGAWVALAGAGLTIGLNIILIPRWGYLGSAWATLACYGFMMCVSWLLGRHYYPIDYPLGKISFYLLLALGLYFGKQYLQQQQAWNVWLCASLGLTLYLLVVLVLDIRPLLKRRHSA</sequence>
<feature type="transmembrane region" description="Helical" evidence="6">
    <location>
        <begin position="378"/>
        <end position="397"/>
    </location>
</feature>
<dbReference type="InterPro" id="IPR050833">
    <property type="entry name" value="Poly_Biosynth_Transport"/>
</dbReference>
<feature type="transmembrane region" description="Helical" evidence="6">
    <location>
        <begin position="117"/>
        <end position="136"/>
    </location>
</feature>
<accession>A0A975R960</accession>
<dbReference type="PANTHER" id="PTHR30250">
    <property type="entry name" value="PST FAMILY PREDICTED COLANIC ACID TRANSPORTER"/>
    <property type="match status" value="1"/>
</dbReference>
<keyword evidence="5 6" id="KW-0472">Membrane</keyword>
<dbReference type="KEGG" id="mpad:KEF85_15685"/>
<name>A0A975R960_9GAMM</name>
<evidence type="ECO:0000256" key="3">
    <source>
        <dbReference type="ARBA" id="ARBA00022692"/>
    </source>
</evidence>
<evidence type="ECO:0000313" key="8">
    <source>
        <dbReference type="Proteomes" id="UP000676649"/>
    </source>
</evidence>
<feature type="transmembrane region" description="Helical" evidence="6">
    <location>
        <begin position="12"/>
        <end position="35"/>
    </location>
</feature>
<dbReference type="Proteomes" id="UP000676649">
    <property type="component" value="Chromosome"/>
</dbReference>
<keyword evidence="4 6" id="KW-1133">Transmembrane helix</keyword>
<feature type="transmembrane region" description="Helical" evidence="6">
    <location>
        <begin position="192"/>
        <end position="211"/>
    </location>
</feature>
<feature type="transmembrane region" description="Helical" evidence="6">
    <location>
        <begin position="79"/>
        <end position="102"/>
    </location>
</feature>
<proteinExistence type="predicted"/>
<gene>
    <name evidence="7" type="ORF">KEF85_15685</name>
</gene>
<comment type="subcellular location">
    <subcellularLocation>
        <location evidence="1">Cell membrane</location>
        <topology evidence="1">Multi-pass membrane protein</topology>
    </subcellularLocation>
</comment>
<organism evidence="7 8">
    <name type="scientific">Methylomonas paludis</name>
    <dbReference type="NCBI Taxonomy" id="1173101"/>
    <lineage>
        <taxon>Bacteria</taxon>
        <taxon>Pseudomonadati</taxon>
        <taxon>Pseudomonadota</taxon>
        <taxon>Gammaproteobacteria</taxon>
        <taxon>Methylococcales</taxon>
        <taxon>Methylococcaceae</taxon>
        <taxon>Methylomonas</taxon>
    </lineage>
</organism>
<dbReference type="AlphaFoldDB" id="A0A975R960"/>
<dbReference type="RefSeq" id="WP_215582157.1">
    <property type="nucleotide sequence ID" value="NZ_CP073754.1"/>
</dbReference>
<feature type="transmembrane region" description="Helical" evidence="6">
    <location>
        <begin position="461"/>
        <end position="481"/>
    </location>
</feature>
<evidence type="ECO:0000313" key="7">
    <source>
        <dbReference type="EMBL" id="QWF70742.1"/>
    </source>
</evidence>
<feature type="transmembrane region" description="Helical" evidence="6">
    <location>
        <begin position="269"/>
        <end position="289"/>
    </location>
</feature>
<evidence type="ECO:0000256" key="6">
    <source>
        <dbReference type="SAM" id="Phobius"/>
    </source>
</evidence>
<evidence type="ECO:0000256" key="1">
    <source>
        <dbReference type="ARBA" id="ARBA00004651"/>
    </source>
</evidence>
<feature type="transmembrane region" description="Helical" evidence="6">
    <location>
        <begin position="156"/>
        <end position="177"/>
    </location>
</feature>
<reference evidence="7" key="1">
    <citation type="submission" date="2021-04" db="EMBL/GenBank/DDBJ databases">
        <title>Draft genome sequence data of methanotrophic Methylovulum sp. strain S1L and Methylomonas sp. strain S2AM isolated from boreal lake water columns.</title>
        <authorList>
            <person name="Rissanen A.J."/>
            <person name="Mangayil R."/>
            <person name="Svenning M.M."/>
            <person name="Khanongnuch R."/>
        </authorList>
    </citation>
    <scope>NUCLEOTIDE SEQUENCE</scope>
    <source>
        <strain evidence="7">S2AM</strain>
    </source>
</reference>
<feature type="transmembrane region" description="Helical" evidence="6">
    <location>
        <begin position="310"/>
        <end position="339"/>
    </location>
</feature>
<protein>
    <submittedName>
        <fullName evidence="7">Polysaccharide biosynthesis C-terminal domain-containing protein</fullName>
    </submittedName>
</protein>
<dbReference type="EMBL" id="CP073754">
    <property type="protein sequence ID" value="QWF70742.1"/>
    <property type="molecule type" value="Genomic_DNA"/>
</dbReference>
<dbReference type="GO" id="GO:0005886">
    <property type="term" value="C:plasma membrane"/>
    <property type="evidence" value="ECO:0007669"/>
    <property type="project" value="UniProtKB-SubCell"/>
</dbReference>
<keyword evidence="2" id="KW-1003">Cell membrane</keyword>
<feature type="transmembrane region" description="Helical" evidence="6">
    <location>
        <begin position="403"/>
        <end position="423"/>
    </location>
</feature>
<feature type="transmembrane region" description="Helical" evidence="6">
    <location>
        <begin position="345"/>
        <end position="366"/>
    </location>
</feature>